<dbReference type="NCBIfam" id="TIGR02434">
    <property type="entry name" value="CobF"/>
    <property type="match status" value="1"/>
</dbReference>
<organism evidence="8 9">
    <name type="scientific">Paenirhodobacter hankyongi</name>
    <dbReference type="NCBI Taxonomy" id="2294033"/>
    <lineage>
        <taxon>Bacteria</taxon>
        <taxon>Pseudomonadati</taxon>
        <taxon>Pseudomonadota</taxon>
        <taxon>Alphaproteobacteria</taxon>
        <taxon>Rhodobacterales</taxon>
        <taxon>Rhodobacter group</taxon>
        <taxon>Paenirhodobacter</taxon>
    </lineage>
</organism>
<evidence type="ECO:0000313" key="8">
    <source>
        <dbReference type="EMBL" id="RLL64746.1"/>
    </source>
</evidence>
<dbReference type="InterPro" id="IPR012797">
    <property type="entry name" value="CobF"/>
</dbReference>
<dbReference type="Gene3D" id="3.40.1010.10">
    <property type="entry name" value="Cobalt-precorrin-4 Transmethylase, Domain 1"/>
    <property type="match status" value="1"/>
</dbReference>
<evidence type="ECO:0000256" key="4">
    <source>
        <dbReference type="ARBA" id="ARBA00022679"/>
    </source>
</evidence>
<dbReference type="PIRSF" id="PIRSF036525">
    <property type="entry name" value="CobF"/>
    <property type="match status" value="1"/>
</dbReference>
<keyword evidence="2" id="KW-0169">Cobalamin biosynthesis</keyword>
<dbReference type="PANTHER" id="PTHR43467:SF1">
    <property type="entry name" value="PRECORRIN-6A SYNTHASE [DEACETYLATING]"/>
    <property type="match status" value="1"/>
</dbReference>
<keyword evidence="3 6" id="KW-0489">Methyltransferase</keyword>
<proteinExistence type="predicted"/>
<keyword evidence="5 6" id="KW-0949">S-adenosyl-L-methionine</keyword>
<dbReference type="CDD" id="cd11643">
    <property type="entry name" value="Precorrin-6A-synthase"/>
    <property type="match status" value="1"/>
</dbReference>
<name>A0A421BPA0_9RHOB</name>
<dbReference type="InterPro" id="IPR014776">
    <property type="entry name" value="4pyrrole_Mease_sub2"/>
</dbReference>
<sequence>MIELTLIGIGTGNPGHLTLQAIDAMNAADLVLIPLKGAEKSDLAGLRRALCETHLRSPGPRVVDFALPVREAENPSYRQGVDDWHDAIAAAWEREIRTQIGTGGRVALLVWGDPSLYDSTLRIAARLARVLPVTTRVIPGITAVQALCAAHAIPLNEIGAPVVITTGRRLRDDGWPGGADTVVVMLDGGCAFSTLAPEGVTIWWGAFVGMAEEVLHAGPLAEAGPEILATRAAARAAHGWIMDIYLLRRS</sequence>
<reference evidence="8 9" key="1">
    <citation type="submission" date="2018-10" db="EMBL/GenBank/DDBJ databases">
        <title>Rhodobacter sp . BO-81.</title>
        <authorList>
            <person name="Im W.T."/>
        </authorList>
    </citation>
    <scope>NUCLEOTIDE SEQUENCE [LARGE SCALE GENOMIC DNA]</scope>
    <source>
        <strain evidence="8 9">BO-81</strain>
    </source>
</reference>
<dbReference type="PANTHER" id="PTHR43467">
    <property type="entry name" value="COBALT-PRECORRIN-2 C(20)-METHYLTRANSFERASE"/>
    <property type="match status" value="1"/>
</dbReference>
<accession>A0A421BPA0</accession>
<evidence type="ECO:0000313" key="9">
    <source>
        <dbReference type="Proteomes" id="UP000279673"/>
    </source>
</evidence>
<dbReference type="GO" id="GO:0009236">
    <property type="term" value="P:cobalamin biosynthetic process"/>
    <property type="evidence" value="ECO:0007669"/>
    <property type="project" value="UniProtKB-KW"/>
</dbReference>
<protein>
    <recommendedName>
        <fullName evidence="6">Precorrin-6A synthase [deacetylating]</fullName>
        <ecNumber evidence="6">2.1.1.152</ecNumber>
    </recommendedName>
</protein>
<dbReference type="RefSeq" id="WP_121533575.1">
    <property type="nucleotide sequence ID" value="NZ_RCHI01000008.1"/>
</dbReference>
<comment type="catalytic activity">
    <reaction evidence="6">
        <text>precorrin-5 + S-adenosyl-L-methionine + H2O = precorrin-6A + acetate + S-adenosyl-L-homocysteine + 2 H(+)</text>
        <dbReference type="Rhea" id="RHEA:18261"/>
        <dbReference type="ChEBI" id="CHEBI:15377"/>
        <dbReference type="ChEBI" id="CHEBI:15378"/>
        <dbReference type="ChEBI" id="CHEBI:30089"/>
        <dbReference type="ChEBI" id="CHEBI:57856"/>
        <dbReference type="ChEBI" id="CHEBI:59789"/>
        <dbReference type="ChEBI" id="CHEBI:77871"/>
        <dbReference type="ChEBI" id="CHEBI:77872"/>
        <dbReference type="EC" id="2.1.1.152"/>
    </reaction>
</comment>
<dbReference type="Pfam" id="PF00590">
    <property type="entry name" value="TP_methylase"/>
    <property type="match status" value="1"/>
</dbReference>
<feature type="domain" description="Tetrapyrrole methylase" evidence="7">
    <location>
        <begin position="4"/>
        <end position="223"/>
    </location>
</feature>
<dbReference type="Proteomes" id="UP000279673">
    <property type="component" value="Unassembled WGS sequence"/>
</dbReference>
<evidence type="ECO:0000259" key="7">
    <source>
        <dbReference type="Pfam" id="PF00590"/>
    </source>
</evidence>
<dbReference type="SUPFAM" id="SSF53790">
    <property type="entry name" value="Tetrapyrrole methylase"/>
    <property type="match status" value="1"/>
</dbReference>
<dbReference type="InterPro" id="IPR000878">
    <property type="entry name" value="4pyrrol_Mease"/>
</dbReference>
<dbReference type="AlphaFoldDB" id="A0A421BPA0"/>
<dbReference type="Gene3D" id="3.30.950.10">
    <property type="entry name" value="Methyltransferase, Cobalt-precorrin-4 Transmethylase, Domain 2"/>
    <property type="match status" value="1"/>
</dbReference>
<keyword evidence="9" id="KW-1185">Reference proteome</keyword>
<gene>
    <name evidence="8" type="ORF">DYS74_10490</name>
</gene>
<comment type="function">
    <text evidence="6">Catalyzes the methylation of C-1 in precorrin-5 and the subsequent extrusion of acetic acid from the resulting intermediate to form cobalt-precorrin-6A.</text>
</comment>
<dbReference type="InterPro" id="IPR035996">
    <property type="entry name" value="4pyrrol_Methylase_sf"/>
</dbReference>
<evidence type="ECO:0000256" key="5">
    <source>
        <dbReference type="ARBA" id="ARBA00022691"/>
    </source>
</evidence>
<evidence type="ECO:0000256" key="3">
    <source>
        <dbReference type="ARBA" id="ARBA00022603"/>
    </source>
</evidence>
<evidence type="ECO:0000256" key="1">
    <source>
        <dbReference type="ARBA" id="ARBA00004953"/>
    </source>
</evidence>
<dbReference type="GO" id="GO:0032259">
    <property type="term" value="P:methylation"/>
    <property type="evidence" value="ECO:0007669"/>
    <property type="project" value="UniProtKB-KW"/>
</dbReference>
<keyword evidence="4 6" id="KW-0808">Transferase</keyword>
<dbReference type="EMBL" id="RCHI01000008">
    <property type="protein sequence ID" value="RLL64746.1"/>
    <property type="molecule type" value="Genomic_DNA"/>
</dbReference>
<comment type="caution">
    <text evidence="8">The sequence shown here is derived from an EMBL/GenBank/DDBJ whole genome shotgun (WGS) entry which is preliminary data.</text>
</comment>
<evidence type="ECO:0000256" key="2">
    <source>
        <dbReference type="ARBA" id="ARBA00022573"/>
    </source>
</evidence>
<comment type="pathway">
    <text evidence="1">Cofactor biosynthesis; adenosylcobalamin biosynthesis.</text>
</comment>
<dbReference type="InterPro" id="IPR014777">
    <property type="entry name" value="4pyrrole_Mease_sub1"/>
</dbReference>
<evidence type="ECO:0000256" key="6">
    <source>
        <dbReference type="PIRNR" id="PIRNR036525"/>
    </source>
</evidence>
<dbReference type="EC" id="2.1.1.152" evidence="6"/>
<dbReference type="GO" id="GO:0043819">
    <property type="term" value="F:precorrin-6A synthase (deacetylating) activity"/>
    <property type="evidence" value="ECO:0007669"/>
    <property type="project" value="UniProtKB-EC"/>
</dbReference>